<feature type="transmembrane region" description="Helical" evidence="1">
    <location>
        <begin position="177"/>
        <end position="195"/>
    </location>
</feature>
<proteinExistence type="predicted"/>
<keyword evidence="1" id="KW-0812">Transmembrane</keyword>
<keyword evidence="1" id="KW-1133">Transmembrane helix</keyword>
<feature type="transmembrane region" description="Helical" evidence="1">
    <location>
        <begin position="53"/>
        <end position="71"/>
    </location>
</feature>
<dbReference type="Proteomes" id="UP000247150">
    <property type="component" value="Unassembled WGS sequence"/>
</dbReference>
<protein>
    <submittedName>
        <fullName evidence="2">Uncharacterized protein</fullName>
    </submittedName>
</protein>
<keyword evidence="1" id="KW-0472">Membrane</keyword>
<sequence length="209" mass="24538">MRRKRARNAFYSMLFSVVAVFSFFDMLSGFFFFIKQQYHVGDALIRVRPDMKWSLLMIIIMTLIINRFVIGKPKYSKYIFGLLSGFFIGQGIHWVYYAFVTTVHENSINPIWGYFILSLGIVRIAFTILAMIIMVLLYDKVKDRLNIPLYLLFSALSYCLLPIYTIMLFLFDALHPWILVFAYNAPLILLFARITSKESPEKENYVKVD</sequence>
<dbReference type="AlphaFoldDB" id="A0A2V3ACJ2"/>
<feature type="transmembrane region" description="Helical" evidence="1">
    <location>
        <begin position="12"/>
        <end position="33"/>
    </location>
</feature>
<gene>
    <name evidence="2" type="ORF">DFO73_102239</name>
</gene>
<feature type="transmembrane region" description="Helical" evidence="1">
    <location>
        <begin position="78"/>
        <end position="99"/>
    </location>
</feature>
<evidence type="ECO:0000313" key="2">
    <source>
        <dbReference type="EMBL" id="PWW31244.1"/>
    </source>
</evidence>
<dbReference type="EMBL" id="QGTW01000002">
    <property type="protein sequence ID" value="PWW31244.1"/>
    <property type="molecule type" value="Genomic_DNA"/>
</dbReference>
<organism evidence="2 3">
    <name type="scientific">Cytobacillus oceanisediminis</name>
    <dbReference type="NCBI Taxonomy" id="665099"/>
    <lineage>
        <taxon>Bacteria</taxon>
        <taxon>Bacillati</taxon>
        <taxon>Bacillota</taxon>
        <taxon>Bacilli</taxon>
        <taxon>Bacillales</taxon>
        <taxon>Bacillaceae</taxon>
        <taxon>Cytobacillus</taxon>
    </lineage>
</organism>
<comment type="caution">
    <text evidence="2">The sequence shown here is derived from an EMBL/GenBank/DDBJ whole genome shotgun (WGS) entry which is preliminary data.</text>
</comment>
<evidence type="ECO:0000256" key="1">
    <source>
        <dbReference type="SAM" id="Phobius"/>
    </source>
</evidence>
<accession>A0A2V3ACJ2</accession>
<name>A0A2V3ACJ2_9BACI</name>
<feature type="transmembrane region" description="Helical" evidence="1">
    <location>
        <begin position="149"/>
        <end position="171"/>
    </location>
</feature>
<evidence type="ECO:0000313" key="3">
    <source>
        <dbReference type="Proteomes" id="UP000247150"/>
    </source>
</evidence>
<reference evidence="2 3" key="1">
    <citation type="submission" date="2018-05" db="EMBL/GenBank/DDBJ databases">
        <title>Freshwater and sediment microbial communities from various areas in North America, analyzing microbe dynamics in response to fracking.</title>
        <authorList>
            <person name="Lamendella R."/>
        </authorList>
    </citation>
    <scope>NUCLEOTIDE SEQUENCE [LARGE SCALE GENOMIC DNA]</scope>
    <source>
        <strain evidence="2 3">15_TX</strain>
    </source>
</reference>
<dbReference type="RefSeq" id="WP_110063786.1">
    <property type="nucleotide sequence ID" value="NZ_QGTW01000002.1"/>
</dbReference>
<feature type="transmembrane region" description="Helical" evidence="1">
    <location>
        <begin position="111"/>
        <end position="137"/>
    </location>
</feature>